<reference evidence="3 4" key="1">
    <citation type="journal article" date="2024" name="bioRxiv">
        <title>A reference genome for Trichogramma kaykai: A tiny desert-dwelling parasitoid wasp with competing sex-ratio distorters.</title>
        <authorList>
            <person name="Culotta J."/>
            <person name="Lindsey A.R."/>
        </authorList>
    </citation>
    <scope>NUCLEOTIDE SEQUENCE [LARGE SCALE GENOMIC DNA]</scope>
    <source>
        <strain evidence="3 4">KSX58</strain>
    </source>
</reference>
<dbReference type="InterPro" id="IPR011010">
    <property type="entry name" value="DNA_brk_join_enz"/>
</dbReference>
<protein>
    <recommendedName>
        <fullName evidence="5">Tyr recombinase domain-containing protein</fullName>
    </recommendedName>
</protein>
<gene>
    <name evidence="3" type="ORF">TKK_008304</name>
</gene>
<dbReference type="Gene3D" id="1.10.443.10">
    <property type="entry name" value="Intergrase catalytic core"/>
    <property type="match status" value="1"/>
</dbReference>
<feature type="compositionally biased region" description="Acidic residues" evidence="2">
    <location>
        <begin position="57"/>
        <end position="89"/>
    </location>
</feature>
<evidence type="ECO:0000313" key="3">
    <source>
        <dbReference type="EMBL" id="KAL3398092.1"/>
    </source>
</evidence>
<dbReference type="SUPFAM" id="SSF56349">
    <property type="entry name" value="DNA breaking-rejoining enzymes"/>
    <property type="match status" value="1"/>
</dbReference>
<organism evidence="3 4">
    <name type="scientific">Trichogramma kaykai</name>
    <dbReference type="NCBI Taxonomy" id="54128"/>
    <lineage>
        <taxon>Eukaryota</taxon>
        <taxon>Metazoa</taxon>
        <taxon>Ecdysozoa</taxon>
        <taxon>Arthropoda</taxon>
        <taxon>Hexapoda</taxon>
        <taxon>Insecta</taxon>
        <taxon>Pterygota</taxon>
        <taxon>Neoptera</taxon>
        <taxon>Endopterygota</taxon>
        <taxon>Hymenoptera</taxon>
        <taxon>Apocrita</taxon>
        <taxon>Proctotrupomorpha</taxon>
        <taxon>Chalcidoidea</taxon>
        <taxon>Trichogrammatidae</taxon>
        <taxon>Trichogramma</taxon>
    </lineage>
</organism>
<comment type="caution">
    <text evidence="3">The sequence shown here is derived from an EMBL/GenBank/DDBJ whole genome shotgun (WGS) entry which is preliminary data.</text>
</comment>
<dbReference type="EMBL" id="JBJJXI010000060">
    <property type="protein sequence ID" value="KAL3398092.1"/>
    <property type="molecule type" value="Genomic_DNA"/>
</dbReference>
<sequence>MILGVFRCKKNLSFILAYTPTLWRKAQILRVRALRPFRKFALHIKLNGNNYTTIDIESEYLEDEEVKEDEEGEEEDEEDEEEEEDEQPADDSNQNMQQVSQAQKGYITEEVFIMESAMKKISKIEVMIKKSGSKETERDQEESLLPEFPLKSLEDVDDFNNVLHHLQGVQYQFYHNGICTRQPIGRHKIAEVPQAIASYLKLDNPKGYTGHVFRRSTASLLSESEANMQMIKQLGRWRSDAIAQGYIETSMKNREMIYEGIIKENQSNDIEPMPSTSRKDFTRHAPIDVYSRPSTSKEVFQVQHKQPQLLETAASNSSDNRDSVNIDLHWSDFSDEFAFNEPSDSNPDAVLKNIHFHEIQPLLPPLNCWNWFQFVLPHVDEIRALYQEAYLGDKKYGCNVEHRSFPAEDLDMYCIAEYILEGGERNSKRQPPQSLSTLINDGPDFGRLLVTTRLRVYIAELLHWMAHDQNCFRSPIMRSEDFALIHQGNEDILPKGRVLLEIQFVHRVATALSPSNWMADGL</sequence>
<keyword evidence="1" id="KW-0233">DNA recombination</keyword>
<name>A0ABD2WYF8_9HYME</name>
<dbReference type="Proteomes" id="UP001627154">
    <property type="component" value="Unassembled WGS sequence"/>
</dbReference>
<accession>A0ABD2WYF8</accession>
<dbReference type="GO" id="GO:0006310">
    <property type="term" value="P:DNA recombination"/>
    <property type="evidence" value="ECO:0007669"/>
    <property type="project" value="UniProtKB-KW"/>
</dbReference>
<feature type="compositionally biased region" description="Polar residues" evidence="2">
    <location>
        <begin position="92"/>
        <end position="101"/>
    </location>
</feature>
<evidence type="ECO:0000256" key="2">
    <source>
        <dbReference type="SAM" id="MobiDB-lite"/>
    </source>
</evidence>
<evidence type="ECO:0000256" key="1">
    <source>
        <dbReference type="ARBA" id="ARBA00023172"/>
    </source>
</evidence>
<dbReference type="InterPro" id="IPR013762">
    <property type="entry name" value="Integrase-like_cat_sf"/>
</dbReference>
<evidence type="ECO:0008006" key="5">
    <source>
        <dbReference type="Google" id="ProtNLM"/>
    </source>
</evidence>
<keyword evidence="4" id="KW-1185">Reference proteome</keyword>
<evidence type="ECO:0000313" key="4">
    <source>
        <dbReference type="Proteomes" id="UP001627154"/>
    </source>
</evidence>
<proteinExistence type="predicted"/>
<dbReference type="AlphaFoldDB" id="A0ABD2WYF8"/>
<feature type="region of interest" description="Disordered" evidence="2">
    <location>
        <begin position="57"/>
        <end position="101"/>
    </location>
</feature>